<dbReference type="EC" id="3.4.11.18" evidence="6 7"/>
<evidence type="ECO:0000313" key="10">
    <source>
        <dbReference type="Proteomes" id="UP000229674"/>
    </source>
</evidence>
<dbReference type="InterPro" id="IPR000994">
    <property type="entry name" value="Pept_M24"/>
</dbReference>
<feature type="domain" description="Peptidase M24" evidence="8">
    <location>
        <begin position="13"/>
        <end position="245"/>
    </location>
</feature>
<dbReference type="PANTHER" id="PTHR43330">
    <property type="entry name" value="METHIONINE AMINOPEPTIDASE"/>
    <property type="match status" value="1"/>
</dbReference>
<feature type="binding site" evidence="6">
    <location>
        <position position="208"/>
    </location>
    <ligand>
        <name>a divalent metal cation</name>
        <dbReference type="ChEBI" id="CHEBI:60240"/>
        <label>2</label>
        <note>catalytic</note>
    </ligand>
</feature>
<organism evidence="9 10">
    <name type="scientific">Candidatus Colwellbacteria bacterium CG_4_9_14_0_2_um_filter_50_12</name>
    <dbReference type="NCBI Taxonomy" id="1974538"/>
    <lineage>
        <taxon>Bacteria</taxon>
        <taxon>Candidatus Colwelliibacteriota</taxon>
    </lineage>
</organism>
<evidence type="ECO:0000256" key="6">
    <source>
        <dbReference type="HAMAP-Rule" id="MF_01974"/>
    </source>
</evidence>
<feature type="binding site" evidence="6">
    <location>
        <position position="84"/>
    </location>
    <ligand>
        <name>substrate</name>
    </ligand>
</feature>
<comment type="cofactor">
    <cofactor evidence="6">
        <name>Co(2+)</name>
        <dbReference type="ChEBI" id="CHEBI:48828"/>
    </cofactor>
    <cofactor evidence="6">
        <name>Zn(2+)</name>
        <dbReference type="ChEBI" id="CHEBI:29105"/>
    </cofactor>
    <cofactor evidence="6">
        <name>Mn(2+)</name>
        <dbReference type="ChEBI" id="CHEBI:29035"/>
    </cofactor>
    <cofactor evidence="6">
        <name>Fe(2+)</name>
        <dbReference type="ChEBI" id="CHEBI:29033"/>
    </cofactor>
    <text evidence="6">Binds 2 divalent metal cations per subunit. Has a high-affinity and a low affinity metal-binding site. The true nature of the physiological cofactor is under debate. The enzyme is active with cobalt, zinc, manganese or divalent iron ions. Most likely, methionine aminopeptidases function as mononuclear Fe(2+)-metalloproteases under physiological conditions, and the catalytically relevant metal-binding site has been assigned to the histidine-containing high-affinity site.</text>
</comment>
<evidence type="ECO:0000256" key="2">
    <source>
        <dbReference type="ARBA" id="ARBA00022438"/>
    </source>
</evidence>
<dbReference type="EMBL" id="PFQX01000037">
    <property type="protein sequence ID" value="PJC65401.1"/>
    <property type="molecule type" value="Genomic_DNA"/>
</dbReference>
<gene>
    <name evidence="6 9" type="primary">map</name>
    <name evidence="9" type="ORF">CO020_00855</name>
</gene>
<dbReference type="InterPro" id="IPR036005">
    <property type="entry name" value="Creatinase/aminopeptidase-like"/>
</dbReference>
<dbReference type="InterPro" id="IPR001714">
    <property type="entry name" value="Pept_M24_MAP"/>
</dbReference>
<comment type="subunit">
    <text evidence="6">Monomer.</text>
</comment>
<comment type="caution">
    <text evidence="9">The sequence shown here is derived from an EMBL/GenBank/DDBJ whole genome shotgun (WGS) entry which is preliminary data.</text>
</comment>
<reference evidence="10" key="1">
    <citation type="submission" date="2017-09" db="EMBL/GenBank/DDBJ databases">
        <title>Depth-based differentiation of microbial function through sediment-hosted aquifers and enrichment of novel symbionts in the deep terrestrial subsurface.</title>
        <authorList>
            <person name="Probst A.J."/>
            <person name="Ladd B."/>
            <person name="Jarett J.K."/>
            <person name="Geller-Mcgrath D.E."/>
            <person name="Sieber C.M.K."/>
            <person name="Emerson J.B."/>
            <person name="Anantharaman K."/>
            <person name="Thomas B.C."/>
            <person name="Malmstrom R."/>
            <person name="Stieglmeier M."/>
            <person name="Klingl A."/>
            <person name="Woyke T."/>
            <person name="Ryan C.M."/>
            <person name="Banfield J.F."/>
        </authorList>
    </citation>
    <scope>NUCLEOTIDE SEQUENCE [LARGE SCALE GENOMIC DNA]</scope>
</reference>
<evidence type="ECO:0000256" key="7">
    <source>
        <dbReference type="RuleBase" id="RU003653"/>
    </source>
</evidence>
<dbReference type="SUPFAM" id="SSF55920">
    <property type="entry name" value="Creatinase/aminopeptidase"/>
    <property type="match status" value="1"/>
</dbReference>
<feature type="binding site" evidence="6">
    <location>
        <position position="182"/>
    </location>
    <ligand>
        <name>substrate</name>
    </ligand>
</feature>
<evidence type="ECO:0000256" key="5">
    <source>
        <dbReference type="ARBA" id="ARBA00022801"/>
    </source>
</evidence>
<proteinExistence type="inferred from homology"/>
<dbReference type="CDD" id="cd01086">
    <property type="entry name" value="MetAP1"/>
    <property type="match status" value="1"/>
</dbReference>
<name>A0A2M8G1B1_9BACT</name>
<dbReference type="AlphaFoldDB" id="A0A2M8G1B1"/>
<comment type="catalytic activity">
    <reaction evidence="6 7">
        <text>Release of N-terminal amino acids, preferentially methionine, from peptides and arylamides.</text>
        <dbReference type="EC" id="3.4.11.18"/>
    </reaction>
</comment>
<feature type="binding site" evidence="6">
    <location>
        <position position="175"/>
    </location>
    <ligand>
        <name>a divalent metal cation</name>
        <dbReference type="ChEBI" id="CHEBI:60240"/>
        <label>2</label>
        <note>catalytic</note>
    </ligand>
</feature>
<feature type="binding site" evidence="6">
    <location>
        <position position="112"/>
    </location>
    <ligand>
        <name>a divalent metal cation</name>
        <dbReference type="ChEBI" id="CHEBI:60240"/>
        <label>1</label>
    </ligand>
</feature>
<protein>
    <recommendedName>
        <fullName evidence="6 7">Methionine aminopeptidase</fullName>
        <shortName evidence="6">MAP</shortName>
        <shortName evidence="6">MetAP</shortName>
        <ecNumber evidence="6 7">3.4.11.18</ecNumber>
    </recommendedName>
    <alternativeName>
        <fullName evidence="6">Peptidase M</fullName>
    </alternativeName>
</protein>
<comment type="similarity">
    <text evidence="6">Belongs to the peptidase M24A family. Methionine aminopeptidase type 1 subfamily.</text>
</comment>
<dbReference type="Proteomes" id="UP000229674">
    <property type="component" value="Unassembled WGS sequence"/>
</dbReference>
<evidence type="ECO:0000256" key="3">
    <source>
        <dbReference type="ARBA" id="ARBA00022670"/>
    </source>
</evidence>
<evidence type="ECO:0000256" key="1">
    <source>
        <dbReference type="ARBA" id="ARBA00002521"/>
    </source>
</evidence>
<feature type="binding site" evidence="6">
    <location>
        <position position="101"/>
    </location>
    <ligand>
        <name>a divalent metal cation</name>
        <dbReference type="ChEBI" id="CHEBI:60240"/>
        <label>1</label>
    </ligand>
</feature>
<dbReference type="GO" id="GO:0005829">
    <property type="term" value="C:cytosol"/>
    <property type="evidence" value="ECO:0007669"/>
    <property type="project" value="TreeGrafter"/>
</dbReference>
<evidence type="ECO:0000259" key="8">
    <source>
        <dbReference type="Pfam" id="PF00557"/>
    </source>
</evidence>
<keyword evidence="3 6" id="KW-0645">Protease</keyword>
<keyword evidence="4 6" id="KW-0479">Metal-binding</keyword>
<dbReference type="PANTHER" id="PTHR43330:SF27">
    <property type="entry name" value="METHIONINE AMINOPEPTIDASE"/>
    <property type="match status" value="1"/>
</dbReference>
<dbReference type="GO" id="GO:0046872">
    <property type="term" value="F:metal ion binding"/>
    <property type="evidence" value="ECO:0007669"/>
    <property type="project" value="UniProtKB-UniRule"/>
</dbReference>
<dbReference type="GO" id="GO:0004239">
    <property type="term" value="F:initiator methionyl aminopeptidase activity"/>
    <property type="evidence" value="ECO:0007669"/>
    <property type="project" value="UniProtKB-UniRule"/>
</dbReference>
<dbReference type="GO" id="GO:0006508">
    <property type="term" value="P:proteolysis"/>
    <property type="evidence" value="ECO:0007669"/>
    <property type="project" value="UniProtKB-KW"/>
</dbReference>
<dbReference type="Gene3D" id="3.90.230.10">
    <property type="entry name" value="Creatinase/methionine aminopeptidase superfamily"/>
    <property type="match status" value="1"/>
</dbReference>
<evidence type="ECO:0000256" key="4">
    <source>
        <dbReference type="ARBA" id="ARBA00022723"/>
    </source>
</evidence>
<dbReference type="GO" id="GO:0070006">
    <property type="term" value="F:metalloaminopeptidase activity"/>
    <property type="evidence" value="ECO:0007669"/>
    <property type="project" value="UniProtKB-UniRule"/>
</dbReference>
<evidence type="ECO:0000313" key="9">
    <source>
        <dbReference type="EMBL" id="PJC65401.1"/>
    </source>
</evidence>
<sequence>MSRLVKTDAEITQIRKSAKILAETLRRLSAAAATGVNLIKLDRLAKEIIRESGGHPAFLNYRPYGAREGYPFTLCTSINETIVHGRPSAYVLKDGDVLKLDLGVEYHGGISDAAITVPIGKVSAEARTLIKITKNALREAIRAVRAGHTVGDIGHAVERTVTSAGFKVIDGLAGHGVGNDLHEDPVIYNRGKAGTGEVLQKGMVLAIEPMVSIRTSTAIQLKDDSFVTSDGSVAAHFEHTVLVTKSGAEILTA</sequence>
<dbReference type="PRINTS" id="PR00599">
    <property type="entry name" value="MAPEPTIDASE"/>
</dbReference>
<comment type="function">
    <text evidence="1 6">Removes the N-terminal methionine from nascent proteins. The N-terminal methionine is often cleaved when the second residue in the primary sequence is small and uncharged (Met-Ala-, Cys, Gly, Pro, Ser, Thr, or Val). Requires deformylation of the N(alpha)-formylated initiator methionine before it can be hydrolyzed.</text>
</comment>
<keyword evidence="5 6" id="KW-0378">Hydrolase</keyword>
<dbReference type="HAMAP" id="MF_01974">
    <property type="entry name" value="MetAP_1"/>
    <property type="match status" value="1"/>
</dbReference>
<feature type="binding site" evidence="6">
    <location>
        <position position="238"/>
    </location>
    <ligand>
        <name>a divalent metal cation</name>
        <dbReference type="ChEBI" id="CHEBI:60240"/>
        <label>2</label>
        <note>catalytic</note>
    </ligand>
</feature>
<accession>A0A2M8G1B1</accession>
<dbReference type="Pfam" id="PF00557">
    <property type="entry name" value="Peptidase_M24"/>
    <property type="match status" value="1"/>
</dbReference>
<dbReference type="InterPro" id="IPR002467">
    <property type="entry name" value="Pept_M24A_MAP1"/>
</dbReference>
<feature type="binding site" evidence="6">
    <location>
        <position position="238"/>
    </location>
    <ligand>
        <name>a divalent metal cation</name>
        <dbReference type="ChEBI" id="CHEBI:60240"/>
        <label>1</label>
    </ligand>
</feature>
<dbReference type="NCBIfam" id="TIGR00500">
    <property type="entry name" value="met_pdase_I"/>
    <property type="match status" value="1"/>
</dbReference>
<feature type="binding site" evidence="6">
    <location>
        <position position="112"/>
    </location>
    <ligand>
        <name>a divalent metal cation</name>
        <dbReference type="ChEBI" id="CHEBI:60240"/>
        <label>2</label>
        <note>catalytic</note>
    </ligand>
</feature>
<keyword evidence="2 6" id="KW-0031">Aminopeptidase</keyword>